<proteinExistence type="predicted"/>
<evidence type="ECO:0000313" key="3">
    <source>
        <dbReference type="Proteomes" id="UP000184442"/>
    </source>
</evidence>
<dbReference type="Proteomes" id="UP000184442">
    <property type="component" value="Unassembled WGS sequence"/>
</dbReference>
<protein>
    <submittedName>
        <fullName evidence="2">Uncharacterized protein</fullName>
    </submittedName>
</protein>
<accession>A0A1M6DC76</accession>
<feature type="transmembrane region" description="Helical" evidence="1">
    <location>
        <begin position="21"/>
        <end position="38"/>
    </location>
</feature>
<dbReference type="EMBL" id="FQZS01000006">
    <property type="protein sequence ID" value="SHI70750.1"/>
    <property type="molecule type" value="Genomic_DNA"/>
</dbReference>
<evidence type="ECO:0000313" key="2">
    <source>
        <dbReference type="EMBL" id="SHI70750.1"/>
    </source>
</evidence>
<keyword evidence="3" id="KW-1185">Reference proteome</keyword>
<dbReference type="RefSeq" id="WP_073025237.1">
    <property type="nucleotide sequence ID" value="NZ_FQZS01000006.1"/>
</dbReference>
<keyword evidence="1" id="KW-0472">Membrane</keyword>
<keyword evidence="1" id="KW-1133">Transmembrane helix</keyword>
<name>A0A1M6DC76_9FIRM</name>
<reference evidence="2 3" key="1">
    <citation type="submission" date="2016-11" db="EMBL/GenBank/DDBJ databases">
        <authorList>
            <person name="Jaros S."/>
            <person name="Januszkiewicz K."/>
            <person name="Wedrychowicz H."/>
        </authorList>
    </citation>
    <scope>NUCLEOTIDE SEQUENCE [LARGE SCALE GENOMIC DNA]</scope>
    <source>
        <strain evidence="2 3">DSM 19022</strain>
    </source>
</reference>
<sequence length="105" mass="12264">MSRAEEKLLRKKHRKRKFRNLCLLFICFMLFIIMIYVTDAKTSNLVLKKDGKHAVYLDIENDSKLRVDVAGETYRFNIEKVLEAVNSALKWSREVLSSIVKKLGS</sequence>
<dbReference type="AlphaFoldDB" id="A0A1M6DC76"/>
<gene>
    <name evidence="2" type="ORF">SAMN02745176_01113</name>
</gene>
<evidence type="ECO:0000256" key="1">
    <source>
        <dbReference type="SAM" id="Phobius"/>
    </source>
</evidence>
<dbReference type="STRING" id="1122184.SAMN02745176_01113"/>
<keyword evidence="1" id="KW-0812">Transmembrane</keyword>
<organism evidence="2 3">
    <name type="scientific">Lutispora thermophila DSM 19022</name>
    <dbReference type="NCBI Taxonomy" id="1122184"/>
    <lineage>
        <taxon>Bacteria</taxon>
        <taxon>Bacillati</taxon>
        <taxon>Bacillota</taxon>
        <taxon>Clostridia</taxon>
        <taxon>Lutisporales</taxon>
        <taxon>Lutisporaceae</taxon>
        <taxon>Lutispora</taxon>
    </lineage>
</organism>